<keyword evidence="1" id="KW-0472">Membrane</keyword>
<organism evidence="2 3">
    <name type="scientific">Paraliobacillus ryukyuensis</name>
    <dbReference type="NCBI Taxonomy" id="200904"/>
    <lineage>
        <taxon>Bacteria</taxon>
        <taxon>Bacillati</taxon>
        <taxon>Bacillota</taxon>
        <taxon>Bacilli</taxon>
        <taxon>Bacillales</taxon>
        <taxon>Bacillaceae</taxon>
        <taxon>Paraliobacillus</taxon>
    </lineage>
</organism>
<dbReference type="OrthoDB" id="2665815at2"/>
<dbReference type="EMBL" id="QNRI01000022">
    <property type="protein sequence ID" value="RBO91117.1"/>
    <property type="molecule type" value="Genomic_DNA"/>
</dbReference>
<accession>A0A366DM01</accession>
<evidence type="ECO:0000256" key="1">
    <source>
        <dbReference type="SAM" id="Phobius"/>
    </source>
</evidence>
<reference evidence="2 3" key="1">
    <citation type="submission" date="2018-06" db="EMBL/GenBank/DDBJ databases">
        <title>Genomic Encyclopedia of Type Strains, Phase IV (KMG-IV): sequencing the most valuable type-strain genomes for metagenomic binning, comparative biology and taxonomic classification.</title>
        <authorList>
            <person name="Goeker M."/>
        </authorList>
    </citation>
    <scope>NUCLEOTIDE SEQUENCE [LARGE SCALE GENOMIC DNA]</scope>
    <source>
        <strain evidence="2 3">DSM 15140</strain>
    </source>
</reference>
<keyword evidence="1" id="KW-0812">Transmembrane</keyword>
<sequence length="89" mass="9496">MEQVLIFATVLLPIVTSLVELVKRTVNIPKNIVPMISLVVGLAVGAASYPFTDLELIMRLWAGGFAGLAGTGLFELAVNKRQGRTKDAA</sequence>
<feature type="transmembrane region" description="Helical" evidence="1">
    <location>
        <begin position="31"/>
        <end position="51"/>
    </location>
</feature>
<evidence type="ECO:0000313" key="2">
    <source>
        <dbReference type="EMBL" id="RBO91117.1"/>
    </source>
</evidence>
<gene>
    <name evidence="2" type="ORF">DES48_1224</name>
</gene>
<dbReference type="Pfam" id="PF06946">
    <property type="entry name" value="Phage_holin_5_1"/>
    <property type="match status" value="1"/>
</dbReference>
<dbReference type="Proteomes" id="UP000252254">
    <property type="component" value="Unassembled WGS sequence"/>
</dbReference>
<dbReference type="STRING" id="200904.GCA_900168775_02657"/>
<keyword evidence="1" id="KW-1133">Transmembrane helix</keyword>
<proteinExistence type="predicted"/>
<dbReference type="AlphaFoldDB" id="A0A366DM01"/>
<dbReference type="InterPro" id="IPR009708">
    <property type="entry name" value="Phage_A118_holin/antiholin"/>
</dbReference>
<dbReference type="RefSeq" id="WP_113870210.1">
    <property type="nucleotide sequence ID" value="NZ_BAABQN010000003.1"/>
</dbReference>
<feature type="transmembrane region" description="Helical" evidence="1">
    <location>
        <begin position="6"/>
        <end position="22"/>
    </location>
</feature>
<keyword evidence="3" id="KW-1185">Reference proteome</keyword>
<protein>
    <submittedName>
        <fullName evidence="2">A118-like holin Hol118</fullName>
    </submittedName>
</protein>
<feature type="transmembrane region" description="Helical" evidence="1">
    <location>
        <begin position="57"/>
        <end position="78"/>
    </location>
</feature>
<evidence type="ECO:0000313" key="3">
    <source>
        <dbReference type="Proteomes" id="UP000252254"/>
    </source>
</evidence>
<comment type="caution">
    <text evidence="2">The sequence shown here is derived from an EMBL/GenBank/DDBJ whole genome shotgun (WGS) entry which is preliminary data.</text>
</comment>
<name>A0A366DM01_9BACI</name>